<gene>
    <name evidence="7" type="primary">exgA</name>
    <name evidence="7" type="ORF">CcaverHIS019_0110770</name>
</gene>
<sequence length="467" mass="51854">MFAFATILLLVACLAAAAPQRRLDHAPPQSWGNGPVRGVNIGGWLVLEPWITPSLFTGKPDWVKDEATYARYQLGQPQPYGEIGRHWDTWITYDDFAKIADSGLNTVRIPVGFWSLVPLVEGEVFMVGAFNHLKRAVGWAKSVGLQVMLDLHGAPGGQNTWDNSGQLGVIKWYDNNVNMDRTSAALNVLMREFNRAEWAGTVTSVCVLNEPNPHLSKAPAPIDFLKTFYRAAYSLIRDQSPATPAGGGIVVIISEAYQSLDYWKGFMRSPQYTRVALDWHSYHVFEDRTLALSFDDHIAEYCALVPQLVNSDDNLWTVVGEFTAAPTDCGGWAYTGSPIRWNPGMGEQMANPNECAAISGKPDTWTPAYRDYLTRSWETQTWVYEKAQGWVAWCWKAEKALDWSLEAYFDGGWLTRPRDLASGNRKFGMPCRSNSFENTFKGVSSASRCTAVPGIALLAGGAALMMI</sequence>
<evidence type="ECO:0000256" key="5">
    <source>
        <dbReference type="SAM" id="SignalP"/>
    </source>
</evidence>
<evidence type="ECO:0000313" key="8">
    <source>
        <dbReference type="Proteomes" id="UP001233271"/>
    </source>
</evidence>
<dbReference type="GeneID" id="85492230"/>
<protein>
    <recommendedName>
        <fullName evidence="6">Glycoside hydrolase family 5 domain-containing protein</fullName>
    </recommendedName>
</protein>
<dbReference type="Gene3D" id="3.20.20.80">
    <property type="entry name" value="Glycosidases"/>
    <property type="match status" value="1"/>
</dbReference>
<dbReference type="PANTHER" id="PTHR31297">
    <property type="entry name" value="GLUCAN ENDO-1,6-BETA-GLUCOSIDASE B"/>
    <property type="match status" value="1"/>
</dbReference>
<dbReference type="PANTHER" id="PTHR31297:SF42">
    <property type="entry name" value="GLYCOSIDE HYDROLASE FAMILY 5 DOMAIN-CONTAINING PROTEIN"/>
    <property type="match status" value="1"/>
</dbReference>
<evidence type="ECO:0000259" key="6">
    <source>
        <dbReference type="Pfam" id="PF00150"/>
    </source>
</evidence>
<evidence type="ECO:0000256" key="1">
    <source>
        <dbReference type="ARBA" id="ARBA00005641"/>
    </source>
</evidence>
<dbReference type="GO" id="GO:0005576">
    <property type="term" value="C:extracellular region"/>
    <property type="evidence" value="ECO:0007669"/>
    <property type="project" value="TreeGrafter"/>
</dbReference>
<dbReference type="EMBL" id="AP028212">
    <property type="protein sequence ID" value="BEI88359.1"/>
    <property type="molecule type" value="Genomic_DNA"/>
</dbReference>
<evidence type="ECO:0000256" key="4">
    <source>
        <dbReference type="RuleBase" id="RU361153"/>
    </source>
</evidence>
<accession>A0AA48HZD7</accession>
<dbReference type="Pfam" id="PF00150">
    <property type="entry name" value="Cellulase"/>
    <property type="match status" value="1"/>
</dbReference>
<dbReference type="GO" id="GO:0009251">
    <property type="term" value="P:glucan catabolic process"/>
    <property type="evidence" value="ECO:0007669"/>
    <property type="project" value="TreeGrafter"/>
</dbReference>
<dbReference type="SUPFAM" id="SSF51445">
    <property type="entry name" value="(Trans)glycosidases"/>
    <property type="match status" value="1"/>
</dbReference>
<keyword evidence="8" id="KW-1185">Reference proteome</keyword>
<evidence type="ECO:0000313" key="7">
    <source>
        <dbReference type="EMBL" id="BEI88359.1"/>
    </source>
</evidence>
<name>A0AA48HZD7_9TREE</name>
<dbReference type="InterPro" id="IPR050386">
    <property type="entry name" value="Glycosyl_hydrolase_5"/>
</dbReference>
<evidence type="ECO:0000256" key="2">
    <source>
        <dbReference type="ARBA" id="ARBA00022801"/>
    </source>
</evidence>
<dbReference type="InterPro" id="IPR001547">
    <property type="entry name" value="Glyco_hydro_5"/>
</dbReference>
<comment type="similarity">
    <text evidence="1 4">Belongs to the glycosyl hydrolase 5 (cellulase A) family.</text>
</comment>
<feature type="domain" description="Glycoside hydrolase family 5" evidence="6">
    <location>
        <begin position="91"/>
        <end position="283"/>
    </location>
</feature>
<proteinExistence type="inferred from homology"/>
<dbReference type="InterPro" id="IPR017853">
    <property type="entry name" value="GH"/>
</dbReference>
<dbReference type="KEGG" id="ccac:CcaHIS019_0110770"/>
<dbReference type="AlphaFoldDB" id="A0AA48HZD7"/>
<dbReference type="RefSeq" id="XP_060453625.1">
    <property type="nucleotide sequence ID" value="XM_060596653.1"/>
</dbReference>
<dbReference type="GO" id="GO:0009986">
    <property type="term" value="C:cell surface"/>
    <property type="evidence" value="ECO:0007669"/>
    <property type="project" value="TreeGrafter"/>
</dbReference>
<evidence type="ECO:0000256" key="3">
    <source>
        <dbReference type="ARBA" id="ARBA00023295"/>
    </source>
</evidence>
<dbReference type="Proteomes" id="UP001233271">
    <property type="component" value="Chromosome 1"/>
</dbReference>
<keyword evidence="3 4" id="KW-0326">Glycosidase</keyword>
<keyword evidence="2 4" id="KW-0378">Hydrolase</keyword>
<organism evidence="7 8">
    <name type="scientific">Cutaneotrichosporon cavernicola</name>
    <dbReference type="NCBI Taxonomy" id="279322"/>
    <lineage>
        <taxon>Eukaryota</taxon>
        <taxon>Fungi</taxon>
        <taxon>Dikarya</taxon>
        <taxon>Basidiomycota</taxon>
        <taxon>Agaricomycotina</taxon>
        <taxon>Tremellomycetes</taxon>
        <taxon>Trichosporonales</taxon>
        <taxon>Trichosporonaceae</taxon>
        <taxon>Cutaneotrichosporon</taxon>
    </lineage>
</organism>
<dbReference type="GO" id="GO:0008422">
    <property type="term" value="F:beta-glucosidase activity"/>
    <property type="evidence" value="ECO:0007669"/>
    <property type="project" value="TreeGrafter"/>
</dbReference>
<reference evidence="7" key="1">
    <citation type="journal article" date="2023" name="BMC Genomics">
        <title>Chromosome-level genome assemblies of Cutaneotrichosporon spp. (Trichosporonales, Basidiomycota) reveal imbalanced evolution between nucleotide sequences and chromosome synteny.</title>
        <authorList>
            <person name="Kobayashi Y."/>
            <person name="Kayamori A."/>
            <person name="Aoki K."/>
            <person name="Shiwa Y."/>
            <person name="Matsutani M."/>
            <person name="Fujita N."/>
            <person name="Sugita T."/>
            <person name="Iwasaki W."/>
            <person name="Tanaka N."/>
            <person name="Takashima M."/>
        </authorList>
    </citation>
    <scope>NUCLEOTIDE SEQUENCE</scope>
    <source>
        <strain evidence="7">HIS019</strain>
    </source>
</reference>
<feature type="chain" id="PRO_5041289557" description="Glycoside hydrolase family 5 domain-containing protein" evidence="5">
    <location>
        <begin position="18"/>
        <end position="467"/>
    </location>
</feature>
<feature type="signal peptide" evidence="5">
    <location>
        <begin position="1"/>
        <end position="17"/>
    </location>
</feature>
<keyword evidence="5" id="KW-0732">Signal</keyword>